<evidence type="ECO:0000256" key="2">
    <source>
        <dbReference type="ARBA" id="ARBA00017905"/>
    </source>
</evidence>
<evidence type="ECO:0000256" key="5">
    <source>
        <dbReference type="ARBA" id="ARBA00047515"/>
    </source>
</evidence>
<evidence type="ECO:0000313" key="8">
    <source>
        <dbReference type="EMBL" id="PNJ24161.1"/>
    </source>
</evidence>
<evidence type="ECO:0000256" key="6">
    <source>
        <dbReference type="ARBA" id="ARBA00048341"/>
    </source>
</evidence>
<dbReference type="PROSITE" id="PS51855">
    <property type="entry name" value="MGS"/>
    <property type="match status" value="1"/>
</dbReference>
<dbReference type="PANTHER" id="PTHR11692">
    <property type="entry name" value="BIFUNCTIONAL PURINE BIOSYNTHESIS PROTEIN PURH"/>
    <property type="match status" value="1"/>
</dbReference>
<dbReference type="EMBL" id="NDHI03003547">
    <property type="protein sequence ID" value="PNJ24161.1"/>
    <property type="molecule type" value="Genomic_DNA"/>
</dbReference>
<comment type="subunit">
    <text evidence="4">Homodimer. Associates with internalized INSR complexes on Golgi/endosomal membranes. Interacts with INSR; ATIC together with PRKAA2/AMPK2 and HACD3/PTPLAD1 is proposed to be part of a signaling network regulating INSR autophosphorylation and endocytosis.</text>
</comment>
<comment type="catalytic activity">
    <reaction evidence="5">
        <text>(6R)-10-formyltetrahydrofolate + 5-amino-1-(5-phospho-beta-D-ribosyl)imidazole-4-carboxamide = 5-formamido-1-(5-phospho-D-ribosyl)imidazole-4-carboxamide + (6S)-5,6,7,8-tetrahydrofolate</text>
        <dbReference type="Rhea" id="RHEA:22192"/>
        <dbReference type="ChEBI" id="CHEBI:57453"/>
        <dbReference type="ChEBI" id="CHEBI:58467"/>
        <dbReference type="ChEBI" id="CHEBI:58475"/>
        <dbReference type="ChEBI" id="CHEBI:195366"/>
        <dbReference type="EC" id="2.1.2.3"/>
    </reaction>
    <physiologicalReaction direction="left-to-right" evidence="5">
        <dbReference type="Rhea" id="RHEA:22193"/>
    </physiologicalReaction>
</comment>
<dbReference type="SUPFAM" id="SSF52335">
    <property type="entry name" value="Methylglyoxal synthase-like"/>
    <property type="match status" value="1"/>
</dbReference>
<dbReference type="InterPro" id="IPR036914">
    <property type="entry name" value="MGS-like_dom_sf"/>
</dbReference>
<comment type="catalytic activity">
    <reaction evidence="6">
        <text>IMP + H2O = 5-formamido-1-(5-phospho-D-ribosyl)imidazole-4-carboxamide</text>
        <dbReference type="Rhea" id="RHEA:18445"/>
        <dbReference type="ChEBI" id="CHEBI:15377"/>
        <dbReference type="ChEBI" id="CHEBI:58053"/>
        <dbReference type="ChEBI" id="CHEBI:58467"/>
        <dbReference type="EC" id="3.5.4.10"/>
    </reaction>
    <physiologicalReaction direction="right-to-left" evidence="6">
        <dbReference type="Rhea" id="RHEA:18447"/>
    </physiologicalReaction>
</comment>
<evidence type="ECO:0000259" key="7">
    <source>
        <dbReference type="PROSITE" id="PS51855"/>
    </source>
</evidence>
<feature type="domain" description="MGS-like" evidence="7">
    <location>
        <begin position="1"/>
        <end position="84"/>
    </location>
</feature>
<evidence type="ECO:0000256" key="3">
    <source>
        <dbReference type="ARBA" id="ARBA00032307"/>
    </source>
</evidence>
<comment type="caution">
    <text evidence="8">The sequence shown here is derived from an EMBL/GenBank/DDBJ whole genome shotgun (WGS) entry which is preliminary data.</text>
</comment>
<organism evidence="8">
    <name type="scientific">Pongo abelii</name>
    <name type="common">Sumatran orangutan</name>
    <name type="synonym">Pongo pygmaeus abelii</name>
    <dbReference type="NCBI Taxonomy" id="9601"/>
    <lineage>
        <taxon>Eukaryota</taxon>
        <taxon>Metazoa</taxon>
        <taxon>Chordata</taxon>
        <taxon>Craniata</taxon>
        <taxon>Vertebrata</taxon>
        <taxon>Euteleostomi</taxon>
        <taxon>Mammalia</taxon>
        <taxon>Eutheria</taxon>
        <taxon>Euarchontoglires</taxon>
        <taxon>Primates</taxon>
        <taxon>Haplorrhini</taxon>
        <taxon>Catarrhini</taxon>
        <taxon>Hominidae</taxon>
        <taxon>Pongo</taxon>
    </lineage>
</organism>
<dbReference type="GO" id="GO:0004643">
    <property type="term" value="F:phosphoribosylaminoimidazolecarboxamide formyltransferase activity"/>
    <property type="evidence" value="ECO:0007669"/>
    <property type="project" value="UniProtKB-EC"/>
</dbReference>
<accession>A0A2J8STS6</accession>
<dbReference type="Pfam" id="PF02142">
    <property type="entry name" value="MGS"/>
    <property type="match status" value="1"/>
</dbReference>
<dbReference type="GO" id="GO:0005829">
    <property type="term" value="C:cytosol"/>
    <property type="evidence" value="ECO:0007669"/>
    <property type="project" value="TreeGrafter"/>
</dbReference>
<dbReference type="SMART" id="SM00851">
    <property type="entry name" value="MGS"/>
    <property type="match status" value="1"/>
</dbReference>
<evidence type="ECO:0000256" key="4">
    <source>
        <dbReference type="ARBA" id="ARBA00046691"/>
    </source>
</evidence>
<protein>
    <recommendedName>
        <fullName evidence="2">Bifunctional purine biosynthesis protein ATIC</fullName>
    </recommendedName>
    <alternativeName>
        <fullName evidence="3">AICAR transformylase/inosine monophosphate cyclohydrolase</fullName>
    </alternativeName>
</protein>
<gene>
    <name evidence="8" type="ORF">CR201_G0040529</name>
</gene>
<dbReference type="AlphaFoldDB" id="A0A2J8STS6"/>
<reference evidence="8" key="1">
    <citation type="submission" date="2017-12" db="EMBL/GenBank/DDBJ databases">
        <title>High-resolution comparative analysis of great ape genomes.</title>
        <authorList>
            <person name="Pollen A."/>
            <person name="Hastie A."/>
            <person name="Hormozdiari F."/>
            <person name="Dougherty M."/>
            <person name="Liu R."/>
            <person name="Chaisson M."/>
            <person name="Hoppe E."/>
            <person name="Hill C."/>
            <person name="Pang A."/>
            <person name="Hillier L."/>
            <person name="Baker C."/>
            <person name="Armstrong J."/>
            <person name="Shendure J."/>
            <person name="Paten B."/>
            <person name="Wilson R."/>
            <person name="Chao H."/>
            <person name="Schneider V."/>
            <person name="Ventura M."/>
            <person name="Kronenberg Z."/>
            <person name="Murali S."/>
            <person name="Gordon D."/>
            <person name="Cantsilieris S."/>
            <person name="Munson K."/>
            <person name="Nelson B."/>
            <person name="Raja A."/>
            <person name="Underwood J."/>
            <person name="Diekhans M."/>
            <person name="Fiddes I."/>
            <person name="Haussler D."/>
            <person name="Eichler E."/>
        </authorList>
    </citation>
    <scope>NUCLEOTIDE SEQUENCE [LARGE SCALE GENOMIC DNA]</scope>
    <source>
        <strain evidence="8">Susie</strain>
    </source>
</reference>
<dbReference type="InterPro" id="IPR002695">
    <property type="entry name" value="PurH-like"/>
</dbReference>
<proteinExistence type="predicted"/>
<sequence length="84" mass="8643">MAPGHLALFSVSDKTGLVEFARNLTALGLNLVASGGTAKALRDAGLAVRDVSELTGFPEMLGGRVKTLHPAVHAELLPAISIPL</sequence>
<dbReference type="PANTHER" id="PTHR11692:SF0">
    <property type="entry name" value="BIFUNCTIONAL PURINE BIOSYNTHESIS PROTEIN ATIC"/>
    <property type="match status" value="1"/>
</dbReference>
<comment type="catalytic activity">
    <reaction evidence="1">
        <text>10-formyldihydrofolate + 5-amino-1-(5-phospho-beta-D-ribosyl)imidazole-4-carboxamide = 5-formamido-1-(5-phospho-D-ribosyl)imidazole-4-carboxamide + 7,8-dihydrofolate</text>
        <dbReference type="Rhea" id="RHEA:59144"/>
        <dbReference type="ChEBI" id="CHEBI:57451"/>
        <dbReference type="ChEBI" id="CHEBI:57452"/>
        <dbReference type="ChEBI" id="CHEBI:58467"/>
        <dbReference type="ChEBI" id="CHEBI:58475"/>
    </reaction>
    <physiologicalReaction direction="left-to-right" evidence="1">
        <dbReference type="Rhea" id="RHEA:59145"/>
    </physiologicalReaction>
</comment>
<name>A0A2J8STS6_PONAB</name>
<dbReference type="GO" id="GO:0006189">
    <property type="term" value="P:'de novo' IMP biosynthetic process"/>
    <property type="evidence" value="ECO:0007669"/>
    <property type="project" value="TreeGrafter"/>
</dbReference>
<dbReference type="GO" id="GO:0003937">
    <property type="term" value="F:IMP cyclohydrolase activity"/>
    <property type="evidence" value="ECO:0007669"/>
    <property type="project" value="UniProtKB-EC"/>
</dbReference>
<dbReference type="InterPro" id="IPR011607">
    <property type="entry name" value="MGS-like_dom"/>
</dbReference>
<evidence type="ECO:0000256" key="1">
    <source>
        <dbReference type="ARBA" id="ARBA00000945"/>
    </source>
</evidence>
<dbReference type="Gene3D" id="3.40.50.1380">
    <property type="entry name" value="Methylglyoxal synthase-like domain"/>
    <property type="match status" value="1"/>
</dbReference>